<name>A0A2R6A9E6_9ARCH</name>
<dbReference type="EMBL" id="NEXC01000039">
    <property type="protein sequence ID" value="PSN83041.1"/>
    <property type="molecule type" value="Genomic_DNA"/>
</dbReference>
<organism evidence="1 2">
    <name type="scientific">Candidatus Marsarchaeota G1 archaeon OSP_D</name>
    <dbReference type="NCBI Taxonomy" id="1978155"/>
    <lineage>
        <taxon>Archaea</taxon>
        <taxon>Candidatus Marsarchaeota</taxon>
        <taxon>Candidatus Marsarchaeota group 1</taxon>
    </lineage>
</organism>
<dbReference type="AlphaFoldDB" id="A0A2R6A9E6"/>
<evidence type="ECO:0000313" key="1">
    <source>
        <dbReference type="EMBL" id="PSN83041.1"/>
    </source>
</evidence>
<dbReference type="Proteomes" id="UP000240880">
    <property type="component" value="Unassembled WGS sequence"/>
</dbReference>
<accession>A0A2R6A9E6</accession>
<evidence type="ECO:0000313" key="2">
    <source>
        <dbReference type="Proteomes" id="UP000240880"/>
    </source>
</evidence>
<comment type="caution">
    <text evidence="1">The sequence shown here is derived from an EMBL/GenBank/DDBJ whole genome shotgun (WGS) entry which is preliminary data.</text>
</comment>
<protein>
    <submittedName>
        <fullName evidence="1">Uncharacterized protein</fullName>
    </submittedName>
</protein>
<reference evidence="1 2" key="1">
    <citation type="submission" date="2017-04" db="EMBL/GenBank/DDBJ databases">
        <title>Novel microbial lineages endemic to geothermal iron-oxide mats fill important gaps in the evolutionary history of Archaea.</title>
        <authorList>
            <person name="Jay Z.J."/>
            <person name="Beam J.P."/>
            <person name="Dlakic M."/>
            <person name="Rusch D.B."/>
            <person name="Kozubal M.A."/>
            <person name="Inskeep W.P."/>
        </authorList>
    </citation>
    <scope>NUCLEOTIDE SEQUENCE [LARGE SCALE GENOMIC DNA]</scope>
    <source>
        <strain evidence="1">OSP_D</strain>
    </source>
</reference>
<gene>
    <name evidence="1" type="ORF">B9Q01_06080</name>
</gene>
<sequence length="104" mass="11503">MNTNCELRLSCFSRFFCSAKFFALEASGVLSSRFAIAECVATPEKVGCCPNSCHHIKIAVIKPVFTTTAYSSFYAFYSKYAKTPPGVLIKTDLNLLNACRWLGL</sequence>
<proteinExistence type="predicted"/>